<evidence type="ECO:0000259" key="1">
    <source>
        <dbReference type="Pfam" id="PF06985"/>
    </source>
</evidence>
<dbReference type="EMBL" id="VYYT01000044">
    <property type="protein sequence ID" value="KAK2774673.1"/>
    <property type="molecule type" value="Genomic_DNA"/>
</dbReference>
<dbReference type="Pfam" id="PF06985">
    <property type="entry name" value="HET"/>
    <property type="match status" value="1"/>
</dbReference>
<keyword evidence="3" id="KW-1185">Reference proteome</keyword>
<sequence length="80" mass="9322">MSHLRQPRDVELLLKTFREVFDILRRLGIRYIWIDRFCIVQDSEADWQTQASVMGEIYKTSFVCISGLGAPDDDAGCFYD</sequence>
<gene>
    <name evidence="2" type="ORF">CKAH01_13119</name>
</gene>
<comment type="caution">
    <text evidence="2">The sequence shown here is derived from an EMBL/GenBank/DDBJ whole genome shotgun (WGS) entry which is preliminary data.</text>
</comment>
<accession>A0AAD9YTJ0</accession>
<feature type="domain" description="Heterokaryon incompatibility" evidence="1">
    <location>
        <begin position="13"/>
        <end position="77"/>
    </location>
</feature>
<organism evidence="2 3">
    <name type="scientific">Colletotrichum kahawae</name>
    <name type="common">Coffee berry disease fungus</name>
    <dbReference type="NCBI Taxonomy" id="34407"/>
    <lineage>
        <taxon>Eukaryota</taxon>
        <taxon>Fungi</taxon>
        <taxon>Dikarya</taxon>
        <taxon>Ascomycota</taxon>
        <taxon>Pezizomycotina</taxon>
        <taxon>Sordariomycetes</taxon>
        <taxon>Hypocreomycetidae</taxon>
        <taxon>Glomerellales</taxon>
        <taxon>Glomerellaceae</taxon>
        <taxon>Colletotrichum</taxon>
        <taxon>Colletotrichum gloeosporioides species complex</taxon>
    </lineage>
</organism>
<evidence type="ECO:0000313" key="3">
    <source>
        <dbReference type="Proteomes" id="UP001281614"/>
    </source>
</evidence>
<evidence type="ECO:0000313" key="2">
    <source>
        <dbReference type="EMBL" id="KAK2774673.1"/>
    </source>
</evidence>
<dbReference type="PANTHER" id="PTHR33112:SF16">
    <property type="entry name" value="HETEROKARYON INCOMPATIBILITY DOMAIN-CONTAINING PROTEIN"/>
    <property type="match status" value="1"/>
</dbReference>
<dbReference type="InterPro" id="IPR010730">
    <property type="entry name" value="HET"/>
</dbReference>
<dbReference type="PANTHER" id="PTHR33112">
    <property type="entry name" value="DOMAIN PROTEIN, PUTATIVE-RELATED"/>
    <property type="match status" value="1"/>
</dbReference>
<proteinExistence type="predicted"/>
<reference evidence="2" key="1">
    <citation type="submission" date="2023-02" db="EMBL/GenBank/DDBJ databases">
        <title>Colletotrichum kahawae CIFC_Que2 genome sequencing and assembly.</title>
        <authorList>
            <person name="Baroncelli R."/>
        </authorList>
    </citation>
    <scope>NUCLEOTIDE SEQUENCE</scope>
    <source>
        <strain evidence="2">CIFC_Que2</strain>
    </source>
</reference>
<name>A0AAD9YTJ0_COLKA</name>
<dbReference type="AlphaFoldDB" id="A0AAD9YTJ0"/>
<protein>
    <submittedName>
        <fullName evidence="2">Heterokaryon incompatibility protein</fullName>
    </submittedName>
</protein>
<dbReference type="Proteomes" id="UP001281614">
    <property type="component" value="Unassembled WGS sequence"/>
</dbReference>